<dbReference type="RefSeq" id="WP_311876547.1">
    <property type="nucleotide sequence ID" value="NZ_JARQBZ010000002.1"/>
</dbReference>
<dbReference type="Proteomes" id="UP001268577">
    <property type="component" value="Unassembled WGS sequence"/>
</dbReference>
<evidence type="ECO:0008006" key="3">
    <source>
        <dbReference type="Google" id="ProtNLM"/>
    </source>
</evidence>
<evidence type="ECO:0000313" key="1">
    <source>
        <dbReference type="EMBL" id="MDT2832707.1"/>
    </source>
</evidence>
<gene>
    <name evidence="1" type="ORF">P7H70_01465</name>
</gene>
<protein>
    <recommendedName>
        <fullName evidence="3">Alpha/beta hydrolase</fullName>
    </recommendedName>
</protein>
<name>A0AAW8U4I6_9ENTE</name>
<organism evidence="1 2">
    <name type="scientific">Vagococcus carniphilus</name>
    <dbReference type="NCBI Taxonomy" id="218144"/>
    <lineage>
        <taxon>Bacteria</taxon>
        <taxon>Bacillati</taxon>
        <taxon>Bacillota</taxon>
        <taxon>Bacilli</taxon>
        <taxon>Lactobacillales</taxon>
        <taxon>Enterococcaceae</taxon>
        <taxon>Vagococcus</taxon>
    </lineage>
</organism>
<sequence length="42" mass="4460">MSIVKPVLKEIAKEIGVDINNGNGNSKTTRALGNDIIGQLTH</sequence>
<dbReference type="AlphaFoldDB" id="A0AAW8U4I6"/>
<dbReference type="EMBL" id="JARQBZ010000002">
    <property type="protein sequence ID" value="MDT2832707.1"/>
    <property type="molecule type" value="Genomic_DNA"/>
</dbReference>
<accession>A0AAW8U4I6</accession>
<comment type="caution">
    <text evidence="1">The sequence shown here is derived from an EMBL/GenBank/DDBJ whole genome shotgun (WGS) entry which is preliminary data.</text>
</comment>
<proteinExistence type="predicted"/>
<reference evidence="1" key="1">
    <citation type="submission" date="2023-03" db="EMBL/GenBank/DDBJ databases">
        <authorList>
            <person name="Shen W."/>
            <person name="Cai J."/>
        </authorList>
    </citation>
    <scope>NUCLEOTIDE SEQUENCE</scope>
    <source>
        <strain evidence="1">P96-3</strain>
    </source>
</reference>
<evidence type="ECO:0000313" key="2">
    <source>
        <dbReference type="Proteomes" id="UP001268577"/>
    </source>
</evidence>